<comment type="caution">
    <text evidence="1">The sequence shown here is derived from an EMBL/GenBank/DDBJ whole genome shotgun (WGS) entry which is preliminary data.</text>
</comment>
<evidence type="ECO:0000313" key="2">
    <source>
        <dbReference type="Proteomes" id="UP000037020"/>
    </source>
</evidence>
<protein>
    <recommendedName>
        <fullName evidence="3">Excreted virulence factor EspC (Type VII ESX diderm)</fullName>
    </recommendedName>
</protein>
<reference evidence="1 2" key="1">
    <citation type="submission" date="2015-07" db="EMBL/GenBank/DDBJ databases">
        <authorList>
            <person name="Ju K.-S."/>
            <person name="Doroghazi J.R."/>
            <person name="Metcalf W.W."/>
        </authorList>
    </citation>
    <scope>NUCLEOTIDE SEQUENCE [LARGE SCALE GENOMIC DNA]</scope>
    <source>
        <strain evidence="1 2">NRRL B-3589</strain>
    </source>
</reference>
<proteinExistence type="predicted"/>
<dbReference type="RefSeq" id="WP_030875841.1">
    <property type="nucleotide sequence ID" value="NZ_JBIRHZ010000001.1"/>
</dbReference>
<evidence type="ECO:0008006" key="3">
    <source>
        <dbReference type="Google" id="ProtNLM"/>
    </source>
</evidence>
<sequence length="106" mass="11718">MPPWGSPPDLEVSHTWLEHRAADCDTATETLFHTLGPAGEAFGALAAAAPGWSFVHSVDDMKKRWEKLNGLVRGRLGEAADNFRLSAGEYSRIDHDRARDFRQITG</sequence>
<gene>
    <name evidence="1" type="ORF">ADK38_10035</name>
</gene>
<keyword evidence="2" id="KW-1185">Reference proteome</keyword>
<accession>A0ABR5JA33</accession>
<dbReference type="EMBL" id="LGUT01000847">
    <property type="protein sequence ID" value="KOG90202.1"/>
    <property type="molecule type" value="Genomic_DNA"/>
</dbReference>
<organism evidence="1 2">
    <name type="scientific">Streptomyces varsoviensis</name>
    <dbReference type="NCBI Taxonomy" id="67373"/>
    <lineage>
        <taxon>Bacteria</taxon>
        <taxon>Bacillati</taxon>
        <taxon>Actinomycetota</taxon>
        <taxon>Actinomycetes</taxon>
        <taxon>Kitasatosporales</taxon>
        <taxon>Streptomycetaceae</taxon>
        <taxon>Streptomyces</taxon>
    </lineage>
</organism>
<evidence type="ECO:0000313" key="1">
    <source>
        <dbReference type="EMBL" id="KOG90202.1"/>
    </source>
</evidence>
<name>A0ABR5JA33_9ACTN</name>
<dbReference type="Proteomes" id="UP000037020">
    <property type="component" value="Unassembled WGS sequence"/>
</dbReference>